<dbReference type="SUPFAM" id="SSF50494">
    <property type="entry name" value="Trypsin-like serine proteases"/>
    <property type="match status" value="1"/>
</dbReference>
<comment type="caution">
    <text evidence="1">The sequence shown here is derived from an EMBL/GenBank/DDBJ whole genome shotgun (WGS) entry which is preliminary data.</text>
</comment>
<organism evidence="1 2">
    <name type="scientific">Hyalangium rubrum</name>
    <dbReference type="NCBI Taxonomy" id="3103134"/>
    <lineage>
        <taxon>Bacteria</taxon>
        <taxon>Pseudomonadati</taxon>
        <taxon>Myxococcota</taxon>
        <taxon>Myxococcia</taxon>
        <taxon>Myxococcales</taxon>
        <taxon>Cystobacterineae</taxon>
        <taxon>Archangiaceae</taxon>
        <taxon>Hyalangium</taxon>
    </lineage>
</organism>
<proteinExistence type="predicted"/>
<dbReference type="EMBL" id="JAXIVS010000023">
    <property type="protein sequence ID" value="MDY7232724.1"/>
    <property type="molecule type" value="Genomic_DNA"/>
</dbReference>
<protein>
    <submittedName>
        <fullName evidence="1">Serine protease</fullName>
    </submittedName>
</protein>
<dbReference type="RefSeq" id="WP_321551439.1">
    <property type="nucleotide sequence ID" value="NZ_JAXIVS010000023.1"/>
</dbReference>
<reference evidence="1 2" key="1">
    <citation type="submission" date="2023-12" db="EMBL/GenBank/DDBJ databases">
        <title>the genome sequence of Hyalangium sp. s54d21.</title>
        <authorList>
            <person name="Zhang X."/>
        </authorList>
    </citation>
    <scope>NUCLEOTIDE SEQUENCE [LARGE SCALE GENOMIC DNA]</scope>
    <source>
        <strain evidence="2">s54d21</strain>
    </source>
</reference>
<dbReference type="GO" id="GO:0006508">
    <property type="term" value="P:proteolysis"/>
    <property type="evidence" value="ECO:0007669"/>
    <property type="project" value="UniProtKB-KW"/>
</dbReference>
<gene>
    <name evidence="1" type="ORF">SYV04_40435</name>
</gene>
<keyword evidence="1" id="KW-0378">Hydrolase</keyword>
<sequence>MRMVVMINGASRGKVQFGAGLIIGNVGKVVYVLTANHVLRNDRGKMFDKLKVRLWAPWSKPQWVEAGSLKPLAYDKELDLSVAVFELPESLGNYLSQVSLRCLTDSGNFSERMPVSFIGQGGGIPWFSSTSGNALVRPSSSGERILFESSNVEPGASGGGLFTPQWELMGLVQAVSPKEGQAFPIDKALEWAAARGYPVSLRRHVAIYDFSADPAFIPADSTTTLSWKASYGTACRIEPRVGVVPAVGSVKIDWLTETTRFSLVCSSPNDPLHIVKEVLVALPRSPRIISFVSQNEFEAYDDSPSSVKAKRKADGNVTLTWETEDARRCTLDGEDVPTQGLRIVKPVTARSYTLVCYNEGLVDMRATVAEAINPPVAIQYFGAKPVEDNGSKFLNLYWNVVNGTECRLVGGDLNRDVRPRDTLNVAPPRSSTIYYLRCQGIGGPVSQYITVDAQ</sequence>
<dbReference type="InterPro" id="IPR009003">
    <property type="entry name" value="Peptidase_S1_PA"/>
</dbReference>
<dbReference type="Pfam" id="PF13365">
    <property type="entry name" value="Trypsin_2"/>
    <property type="match status" value="1"/>
</dbReference>
<accession>A0ABU5HIM1</accession>
<dbReference type="Proteomes" id="UP001291309">
    <property type="component" value="Unassembled WGS sequence"/>
</dbReference>
<name>A0ABU5HIM1_9BACT</name>
<evidence type="ECO:0000313" key="1">
    <source>
        <dbReference type="EMBL" id="MDY7232724.1"/>
    </source>
</evidence>
<dbReference type="Gene3D" id="2.40.10.120">
    <property type="match status" value="1"/>
</dbReference>
<evidence type="ECO:0000313" key="2">
    <source>
        <dbReference type="Proteomes" id="UP001291309"/>
    </source>
</evidence>
<keyword evidence="1" id="KW-0645">Protease</keyword>
<keyword evidence="2" id="KW-1185">Reference proteome</keyword>
<dbReference type="GO" id="GO:0008233">
    <property type="term" value="F:peptidase activity"/>
    <property type="evidence" value="ECO:0007669"/>
    <property type="project" value="UniProtKB-KW"/>
</dbReference>